<evidence type="ECO:0000313" key="1">
    <source>
        <dbReference type="EMBL" id="PLM55721.1"/>
    </source>
</evidence>
<protein>
    <submittedName>
        <fullName evidence="1">FMN/FAD transporter</fullName>
    </submittedName>
</protein>
<gene>
    <name evidence="1" type="ORF">CWM85_21955</name>
</gene>
<name>A0A2J4YY85_9ENTR</name>
<organism evidence="1 2">
    <name type="scientific">Klebsiella michiganensis</name>
    <dbReference type="NCBI Taxonomy" id="1134687"/>
    <lineage>
        <taxon>Bacteria</taxon>
        <taxon>Pseudomonadati</taxon>
        <taxon>Pseudomonadota</taxon>
        <taxon>Gammaproteobacteria</taxon>
        <taxon>Enterobacterales</taxon>
        <taxon>Enterobacteriaceae</taxon>
        <taxon>Klebsiella/Raoultella group</taxon>
        <taxon>Klebsiella</taxon>
    </lineage>
</organism>
<dbReference type="Proteomes" id="UP000234661">
    <property type="component" value="Unassembled WGS sequence"/>
</dbReference>
<reference evidence="1 2" key="2">
    <citation type="submission" date="2018-01" db="EMBL/GenBank/DDBJ databases">
        <title>Genomic study of Klebsiella pneumoniae.</title>
        <authorList>
            <person name="Yang Y."/>
            <person name="Bicalho R."/>
        </authorList>
    </citation>
    <scope>NUCLEOTIDE SEQUENCE [LARGE SCALE GENOMIC DNA]</scope>
    <source>
        <strain evidence="1 2">A2</strain>
    </source>
</reference>
<evidence type="ECO:0000313" key="2">
    <source>
        <dbReference type="Proteomes" id="UP000234661"/>
    </source>
</evidence>
<proteinExistence type="predicted"/>
<accession>A0A2J4YY85</accession>
<comment type="caution">
    <text evidence="1">The sequence shown here is derived from an EMBL/GenBank/DDBJ whole genome shotgun (WGS) entry which is preliminary data.</text>
</comment>
<sequence>MNVTAALRQSVERTSWFKKRKSYRVLYWREISPLAVPILLENACVLLM</sequence>
<feature type="non-terminal residue" evidence="1">
    <location>
        <position position="48"/>
    </location>
</feature>
<dbReference type="EMBL" id="PIET01000772">
    <property type="protein sequence ID" value="PLM55721.1"/>
    <property type="molecule type" value="Genomic_DNA"/>
</dbReference>
<reference evidence="1 2" key="1">
    <citation type="submission" date="2017-11" db="EMBL/GenBank/DDBJ databases">
        <authorList>
            <person name="Han C.G."/>
        </authorList>
    </citation>
    <scope>NUCLEOTIDE SEQUENCE [LARGE SCALE GENOMIC DNA]</scope>
    <source>
        <strain evidence="1 2">A2</strain>
    </source>
</reference>
<dbReference type="AlphaFoldDB" id="A0A2J4YY85"/>